<protein>
    <recommendedName>
        <fullName evidence="2">Large ribosomal subunit protein bL12 C-terminal domain-containing protein</fullName>
    </recommendedName>
</protein>
<evidence type="ECO:0000259" key="2">
    <source>
        <dbReference type="Pfam" id="PF00542"/>
    </source>
</evidence>
<name>A0ABP7W4C6_9ACTN</name>
<dbReference type="InterPro" id="IPR014719">
    <property type="entry name" value="Ribosomal_bL12_C/ClpS-like"/>
</dbReference>
<proteinExistence type="predicted"/>
<dbReference type="Pfam" id="PF00542">
    <property type="entry name" value="Ribosomal_L12"/>
    <property type="match status" value="1"/>
</dbReference>
<reference evidence="4" key="1">
    <citation type="journal article" date="2019" name="Int. J. Syst. Evol. Microbiol.">
        <title>The Global Catalogue of Microorganisms (GCM) 10K type strain sequencing project: providing services to taxonomists for standard genome sequencing and annotation.</title>
        <authorList>
            <consortium name="The Broad Institute Genomics Platform"/>
            <consortium name="The Broad Institute Genome Sequencing Center for Infectious Disease"/>
            <person name="Wu L."/>
            <person name="Ma J."/>
        </authorList>
    </citation>
    <scope>NUCLEOTIDE SEQUENCE [LARGE SCALE GENOMIC DNA]</scope>
    <source>
        <strain evidence="4">JCM 16702</strain>
    </source>
</reference>
<dbReference type="Gene3D" id="3.30.1390.10">
    <property type="match status" value="1"/>
</dbReference>
<evidence type="ECO:0000256" key="1">
    <source>
        <dbReference type="SAM" id="Phobius"/>
    </source>
</evidence>
<feature type="transmembrane region" description="Helical" evidence="1">
    <location>
        <begin position="6"/>
        <end position="25"/>
    </location>
</feature>
<evidence type="ECO:0000313" key="4">
    <source>
        <dbReference type="Proteomes" id="UP001500683"/>
    </source>
</evidence>
<dbReference type="EMBL" id="BAAAZG010000028">
    <property type="protein sequence ID" value="GAA4080776.1"/>
    <property type="molecule type" value="Genomic_DNA"/>
</dbReference>
<accession>A0ABP7W4C6</accession>
<sequence>MSTTEMIMLGAVVVLILGLLMIAVARSAERRRRRRHETAYVKPSSAVVGVPAPAPDSVPPVVGVPAATRDRALELIGQGRVIQAIKEVRMDTGLGLKEAKDFVDALKDGRVPPRPVIGAATLSDRVREFKANADVEAAIALVRAETGMSRGEAERFVAALE</sequence>
<keyword evidence="1" id="KW-1133">Transmembrane helix</keyword>
<comment type="caution">
    <text evidence="3">The sequence shown here is derived from an EMBL/GenBank/DDBJ whole genome shotgun (WGS) entry which is preliminary data.</text>
</comment>
<keyword evidence="4" id="KW-1185">Reference proteome</keyword>
<evidence type="ECO:0000313" key="3">
    <source>
        <dbReference type="EMBL" id="GAA4080776.1"/>
    </source>
</evidence>
<dbReference type="InterPro" id="IPR013823">
    <property type="entry name" value="Ribosomal_bL12_C"/>
</dbReference>
<keyword evidence="1" id="KW-0472">Membrane</keyword>
<gene>
    <name evidence="3" type="ORF">GCM10022214_44350</name>
</gene>
<dbReference type="Proteomes" id="UP001500683">
    <property type="component" value="Unassembled WGS sequence"/>
</dbReference>
<keyword evidence="1" id="KW-0812">Transmembrane</keyword>
<organism evidence="3 4">
    <name type="scientific">Actinomadura miaoliensis</name>
    <dbReference type="NCBI Taxonomy" id="430685"/>
    <lineage>
        <taxon>Bacteria</taxon>
        <taxon>Bacillati</taxon>
        <taxon>Actinomycetota</taxon>
        <taxon>Actinomycetes</taxon>
        <taxon>Streptosporangiales</taxon>
        <taxon>Thermomonosporaceae</taxon>
        <taxon>Actinomadura</taxon>
    </lineage>
</organism>
<feature type="domain" description="Large ribosomal subunit protein bL12 C-terminal" evidence="2">
    <location>
        <begin position="77"/>
        <end position="106"/>
    </location>
</feature>
<dbReference type="RefSeq" id="WP_344950582.1">
    <property type="nucleotide sequence ID" value="NZ_BAAAZG010000028.1"/>
</dbReference>